<name>A0AAV5LMS9_9ROSI</name>
<evidence type="ECO:0000259" key="4">
    <source>
        <dbReference type="Pfam" id="PF03471"/>
    </source>
</evidence>
<evidence type="ECO:0000256" key="2">
    <source>
        <dbReference type="ARBA" id="ARBA00023122"/>
    </source>
</evidence>
<feature type="region of interest" description="Disordered" evidence="3">
    <location>
        <begin position="231"/>
        <end position="253"/>
    </location>
</feature>
<keyword evidence="2" id="KW-0129">CBS domain</keyword>
<dbReference type="AlphaFoldDB" id="A0AAV5LMS9"/>
<comment type="caution">
    <text evidence="5">The sequence shown here is derived from an EMBL/GenBank/DDBJ whole genome shotgun (WGS) entry which is preliminary data.</text>
</comment>
<evidence type="ECO:0000256" key="1">
    <source>
        <dbReference type="ARBA" id="ARBA00022737"/>
    </source>
</evidence>
<protein>
    <recommendedName>
        <fullName evidence="4">Transporter-associated domain-containing protein</fullName>
    </recommendedName>
</protein>
<dbReference type="PANTHER" id="PTHR22777">
    <property type="entry name" value="HEMOLYSIN-RELATED"/>
    <property type="match status" value="1"/>
</dbReference>
<gene>
    <name evidence="5" type="ORF">SLEP1_g46357</name>
</gene>
<dbReference type="InterPro" id="IPR016169">
    <property type="entry name" value="FAD-bd_PCMH_sub2"/>
</dbReference>
<proteinExistence type="predicted"/>
<dbReference type="Gene3D" id="3.30.465.10">
    <property type="match status" value="1"/>
</dbReference>
<feature type="compositionally biased region" description="Basic and acidic residues" evidence="3">
    <location>
        <begin position="239"/>
        <end position="253"/>
    </location>
</feature>
<dbReference type="EMBL" id="BPVZ01000128">
    <property type="protein sequence ID" value="GKV38444.1"/>
    <property type="molecule type" value="Genomic_DNA"/>
</dbReference>
<dbReference type="Pfam" id="PF03471">
    <property type="entry name" value="CorC_HlyC"/>
    <property type="match status" value="1"/>
</dbReference>
<dbReference type="Proteomes" id="UP001054252">
    <property type="component" value="Unassembled WGS sequence"/>
</dbReference>
<evidence type="ECO:0000256" key="3">
    <source>
        <dbReference type="SAM" id="MobiDB-lite"/>
    </source>
</evidence>
<accession>A0AAV5LMS9</accession>
<sequence>MLCSLQLFQSVHFGGIYSLRLRRLGIVGGGVHLRSLSEENNDLGGNQGEVLGLDLESLKILLKRGVFIGAMLYCLLVFVCKRVLAMEGVVNAGSCSSTTVVLFGLEDDAGFLYVHVLRKLAEKESEDGVFRMLHSDMVTLEDVVEEIIGEIFDENDSKKEIQKKIGYIVMRVEGVYDVDANTSIYLPFEDLNIKMPEEHQYETVSGFLCEGFGYVPRACESIIVVLKRDNQDDDDDKHDEDGSNHRDVKASNI</sequence>
<dbReference type="InterPro" id="IPR005170">
    <property type="entry name" value="Transptr-assoc_dom"/>
</dbReference>
<keyword evidence="1" id="KW-0677">Repeat</keyword>
<keyword evidence="6" id="KW-1185">Reference proteome</keyword>
<reference evidence="5 6" key="1">
    <citation type="journal article" date="2021" name="Commun. Biol.">
        <title>The genome of Shorea leprosula (Dipterocarpaceae) highlights the ecological relevance of drought in aseasonal tropical rainforests.</title>
        <authorList>
            <person name="Ng K.K.S."/>
            <person name="Kobayashi M.J."/>
            <person name="Fawcett J.A."/>
            <person name="Hatakeyama M."/>
            <person name="Paape T."/>
            <person name="Ng C.H."/>
            <person name="Ang C.C."/>
            <person name="Tnah L.H."/>
            <person name="Lee C.T."/>
            <person name="Nishiyama T."/>
            <person name="Sese J."/>
            <person name="O'Brien M.J."/>
            <person name="Copetti D."/>
            <person name="Mohd Noor M.I."/>
            <person name="Ong R.C."/>
            <person name="Putra M."/>
            <person name="Sireger I.Z."/>
            <person name="Indrioko S."/>
            <person name="Kosugi Y."/>
            <person name="Izuno A."/>
            <person name="Isagi Y."/>
            <person name="Lee S.L."/>
            <person name="Shimizu K.K."/>
        </authorList>
    </citation>
    <scope>NUCLEOTIDE SEQUENCE [LARGE SCALE GENOMIC DNA]</scope>
    <source>
        <strain evidence="5">214</strain>
    </source>
</reference>
<feature type="domain" description="Transporter-associated" evidence="4">
    <location>
        <begin position="173"/>
        <end position="224"/>
    </location>
</feature>
<dbReference type="GO" id="GO:0050660">
    <property type="term" value="F:flavin adenine dinucleotide binding"/>
    <property type="evidence" value="ECO:0007669"/>
    <property type="project" value="InterPro"/>
</dbReference>
<evidence type="ECO:0000313" key="5">
    <source>
        <dbReference type="EMBL" id="GKV38444.1"/>
    </source>
</evidence>
<organism evidence="5 6">
    <name type="scientific">Rubroshorea leprosula</name>
    <dbReference type="NCBI Taxonomy" id="152421"/>
    <lineage>
        <taxon>Eukaryota</taxon>
        <taxon>Viridiplantae</taxon>
        <taxon>Streptophyta</taxon>
        <taxon>Embryophyta</taxon>
        <taxon>Tracheophyta</taxon>
        <taxon>Spermatophyta</taxon>
        <taxon>Magnoliopsida</taxon>
        <taxon>eudicotyledons</taxon>
        <taxon>Gunneridae</taxon>
        <taxon>Pentapetalae</taxon>
        <taxon>rosids</taxon>
        <taxon>malvids</taxon>
        <taxon>Malvales</taxon>
        <taxon>Dipterocarpaceae</taxon>
        <taxon>Rubroshorea</taxon>
    </lineage>
</organism>
<dbReference type="InterPro" id="IPR036318">
    <property type="entry name" value="FAD-bd_PCMH-like_sf"/>
</dbReference>
<dbReference type="SUPFAM" id="SSF56176">
    <property type="entry name" value="FAD-binding/transporter-associated domain-like"/>
    <property type="match status" value="1"/>
</dbReference>
<evidence type="ECO:0000313" key="6">
    <source>
        <dbReference type="Proteomes" id="UP001054252"/>
    </source>
</evidence>
<dbReference type="Gene3D" id="3.90.1280.20">
    <property type="match status" value="1"/>
</dbReference>
<dbReference type="PANTHER" id="PTHR22777:SF17">
    <property type="entry name" value="UPF0053 PROTEIN SLL0260"/>
    <property type="match status" value="1"/>
</dbReference>